<protein>
    <submittedName>
        <fullName evidence="2">Uncharacterized protein</fullName>
    </submittedName>
</protein>
<evidence type="ECO:0000313" key="2">
    <source>
        <dbReference type="WBParaSite" id="JU765_v2.g20699.t1"/>
    </source>
</evidence>
<name>A0AC34QZ69_9BILA</name>
<organism evidence="1 2">
    <name type="scientific">Panagrolaimus sp. JU765</name>
    <dbReference type="NCBI Taxonomy" id="591449"/>
    <lineage>
        <taxon>Eukaryota</taxon>
        <taxon>Metazoa</taxon>
        <taxon>Ecdysozoa</taxon>
        <taxon>Nematoda</taxon>
        <taxon>Chromadorea</taxon>
        <taxon>Rhabditida</taxon>
        <taxon>Tylenchina</taxon>
        <taxon>Panagrolaimomorpha</taxon>
        <taxon>Panagrolaimoidea</taxon>
        <taxon>Panagrolaimidae</taxon>
        <taxon>Panagrolaimus</taxon>
    </lineage>
</organism>
<evidence type="ECO:0000313" key="1">
    <source>
        <dbReference type="Proteomes" id="UP000887576"/>
    </source>
</evidence>
<proteinExistence type="predicted"/>
<reference evidence="2" key="1">
    <citation type="submission" date="2022-11" db="UniProtKB">
        <authorList>
            <consortium name="WormBaseParasite"/>
        </authorList>
    </citation>
    <scope>IDENTIFICATION</scope>
</reference>
<sequence length="99" mass="11140">MHSNIPSTSFSLFPTCYSKINLTLSTLVILLTISTMIESRAVSSDENNLKLCGRRLIIKMLHICDKTTPLRCLELDDSDDENHVNEQAGKNWGIIAEYP</sequence>
<dbReference type="Proteomes" id="UP000887576">
    <property type="component" value="Unplaced"/>
</dbReference>
<accession>A0AC34QZ69</accession>
<dbReference type="WBParaSite" id="JU765_v2.g20699.t1">
    <property type="protein sequence ID" value="JU765_v2.g20699.t1"/>
    <property type="gene ID" value="JU765_v2.g20699"/>
</dbReference>